<organism evidence="2 4">
    <name type="scientific">Bifidobacterium longum subsp. infantis</name>
    <dbReference type="NCBI Taxonomy" id="1682"/>
    <lineage>
        <taxon>Bacteria</taxon>
        <taxon>Bacillati</taxon>
        <taxon>Actinomycetota</taxon>
        <taxon>Actinomycetes</taxon>
        <taxon>Bifidobacteriales</taxon>
        <taxon>Bifidobacteriaceae</taxon>
        <taxon>Bifidobacterium</taxon>
    </lineage>
</organism>
<feature type="transmembrane region" description="Helical" evidence="1">
    <location>
        <begin position="108"/>
        <end position="132"/>
    </location>
</feature>
<dbReference type="Proteomes" id="UP000551316">
    <property type="component" value="Unassembled WGS sequence"/>
</dbReference>
<evidence type="ECO:0000313" key="4">
    <source>
        <dbReference type="Proteomes" id="UP000067206"/>
    </source>
</evidence>
<reference evidence="2 4" key="1">
    <citation type="submission" date="2014-12" db="EMBL/GenBank/DDBJ databases">
        <title>Complete genome sequence of Bifidobacterium longum subsp. infantis BT1.</title>
        <authorList>
            <person name="Kim J.F."/>
            <person name="Kwak M.-J."/>
        </authorList>
    </citation>
    <scope>NUCLEOTIDE SEQUENCE [LARGE SCALE GENOMIC DNA]</scope>
    <source>
        <strain evidence="2 4">BT1</strain>
    </source>
</reference>
<feature type="transmembrane region" description="Helical" evidence="1">
    <location>
        <begin position="166"/>
        <end position="193"/>
    </location>
</feature>
<sequence length="256" mass="27835">MISESGLNKSRLICGARMLTSLLKWSFVRHRYLFIAFTMVQTVFALAIVYGLTLMMGSLTTSQAEQLSAGVWQLGLVAVGCTIAPQLLSESISEGLLEYQRNLPVPRICLLIADFIIWIAVSIPGVVAGFVASTMKFGLIQMATSNLVMMLLLCALGNLSLGYMLAIWLPCGGVTVVGQLIMLATMLFAPILYPSDKLPSIILTIHDWMPFVPMHRMLTDAAFPGSNISHSIDLFVVFAWCLTGVAGCLAGLSKRR</sequence>
<reference evidence="3 5" key="2">
    <citation type="submission" date="2020-05" db="EMBL/GenBank/DDBJ databases">
        <title>Draft Genome Sequence of Bifidobacterium longum subsp. Infantis BI-G201, a Commercialization Strain.</title>
        <authorList>
            <person name="Song J."/>
            <person name="Xu Y."/>
            <person name="Han D."/>
            <person name="Teng Q."/>
            <person name="Jiang D."/>
            <person name="Liu Q."/>
        </authorList>
    </citation>
    <scope>NUCLEOTIDE SEQUENCE [LARGE SCALE GENOMIC DNA]</scope>
    <source>
        <strain evidence="3 5">BI-G201</strain>
    </source>
</reference>
<feature type="transmembrane region" description="Helical" evidence="1">
    <location>
        <begin position="138"/>
        <end position="159"/>
    </location>
</feature>
<feature type="transmembrane region" description="Helical" evidence="1">
    <location>
        <begin position="234"/>
        <end position="252"/>
    </location>
</feature>
<dbReference type="PATRIC" id="fig|1682.24.peg.921"/>
<keyword evidence="1" id="KW-0472">Membrane</keyword>
<evidence type="ECO:0000313" key="5">
    <source>
        <dbReference type="Proteomes" id="UP000551316"/>
    </source>
</evidence>
<gene>
    <name evidence="3" type="ORF">HNS28_02210</name>
    <name evidence="2" type="ORF">RY67_953</name>
</gene>
<dbReference type="AlphaFoldDB" id="A0A0M4M2K3"/>
<accession>A0A0M4M2K3</accession>
<evidence type="ECO:0000256" key="1">
    <source>
        <dbReference type="SAM" id="Phobius"/>
    </source>
</evidence>
<dbReference type="EMBL" id="JABNND010000004">
    <property type="protein sequence ID" value="NQX50319.1"/>
    <property type="molecule type" value="Genomic_DNA"/>
</dbReference>
<keyword evidence="1" id="KW-0812">Transmembrane</keyword>
<evidence type="ECO:0000313" key="2">
    <source>
        <dbReference type="EMBL" id="ALE08997.1"/>
    </source>
</evidence>
<evidence type="ECO:0000313" key="3">
    <source>
        <dbReference type="EMBL" id="NQX50319.1"/>
    </source>
</evidence>
<dbReference type="Proteomes" id="UP000067206">
    <property type="component" value="Chromosome"/>
</dbReference>
<dbReference type="EMBL" id="CP010411">
    <property type="protein sequence ID" value="ALE08997.1"/>
    <property type="molecule type" value="Genomic_DNA"/>
</dbReference>
<proteinExistence type="predicted"/>
<feature type="transmembrane region" description="Helical" evidence="1">
    <location>
        <begin position="32"/>
        <end position="57"/>
    </location>
</feature>
<name>A0A0M4M2K3_BIFLI</name>
<keyword evidence="1" id="KW-1133">Transmembrane helix</keyword>
<protein>
    <submittedName>
        <fullName evidence="3">ABC transporter permease</fullName>
    </submittedName>
    <submittedName>
        <fullName evidence="2">ABC-2 type transporter</fullName>
    </submittedName>
</protein>